<dbReference type="InterPro" id="IPR050300">
    <property type="entry name" value="GDXG_lipolytic_enzyme"/>
</dbReference>
<proteinExistence type="predicted"/>
<dbReference type="PANTHER" id="PTHR48081">
    <property type="entry name" value="AB HYDROLASE SUPERFAMILY PROTEIN C4A8.06C"/>
    <property type="match status" value="1"/>
</dbReference>
<dbReference type="Gene3D" id="3.40.50.1820">
    <property type="entry name" value="alpha/beta hydrolase"/>
    <property type="match status" value="1"/>
</dbReference>
<evidence type="ECO:0000313" key="4">
    <source>
        <dbReference type="Proteomes" id="UP000027982"/>
    </source>
</evidence>
<dbReference type="AlphaFoldDB" id="A0A068NZ20"/>
<dbReference type="GO" id="GO:0016787">
    <property type="term" value="F:hydrolase activity"/>
    <property type="evidence" value="ECO:0007669"/>
    <property type="project" value="UniProtKB-KW"/>
</dbReference>
<sequence>MRTIRLWEGDAPGAVGHEELDIPTLTVLSEQAGESKPAFIVFPGGAYAMLADHEGLPVAKWFETVGVRGFVLRYRLGPRYHHPIELGDAARAVRLVRSRAAEFGVDPKKIGVLGFSAGGHLASTISTHHDSGSDSASDPIDRASSRPDAATLIYPVISMTAPFGHMYSREMLLGKNSTDQQAEALSNYKTVSLDTPPTFLCHGANDDAVPVQNSLLYSQALADHKVPFELHVPKHGPHGFGMGAAGSPQDWRPAAEKWLRGIGF</sequence>
<feature type="domain" description="BD-FAE-like" evidence="2">
    <location>
        <begin position="30"/>
        <end position="221"/>
    </location>
</feature>
<dbReference type="Pfam" id="PF20434">
    <property type="entry name" value="BD-FAE"/>
    <property type="match status" value="1"/>
</dbReference>
<dbReference type="SUPFAM" id="SSF53474">
    <property type="entry name" value="alpha/beta-Hydrolases"/>
    <property type="match status" value="1"/>
</dbReference>
<dbReference type="HOGENOM" id="CLU_012494_5_1_0"/>
<dbReference type="InterPro" id="IPR049492">
    <property type="entry name" value="BD-FAE-like_dom"/>
</dbReference>
<organism evidence="3 4">
    <name type="scientific">Fimbriimonas ginsengisoli Gsoil 348</name>
    <dbReference type="NCBI Taxonomy" id="661478"/>
    <lineage>
        <taxon>Bacteria</taxon>
        <taxon>Bacillati</taxon>
        <taxon>Armatimonadota</taxon>
        <taxon>Fimbriimonadia</taxon>
        <taxon>Fimbriimonadales</taxon>
        <taxon>Fimbriimonadaceae</taxon>
        <taxon>Fimbriimonas</taxon>
    </lineage>
</organism>
<dbReference type="STRING" id="661478.OP10G_4441"/>
<dbReference type="OrthoDB" id="9794725at2"/>
<name>A0A068NZ20_FIMGI</name>
<evidence type="ECO:0000256" key="1">
    <source>
        <dbReference type="ARBA" id="ARBA00022801"/>
    </source>
</evidence>
<dbReference type="EMBL" id="CP007139">
    <property type="protein sequence ID" value="AIE87809.1"/>
    <property type="molecule type" value="Genomic_DNA"/>
</dbReference>
<gene>
    <name evidence="3" type="ORF">OP10G_4441</name>
</gene>
<dbReference type="KEGG" id="fgi:OP10G_4441"/>
<dbReference type="InterPro" id="IPR029058">
    <property type="entry name" value="AB_hydrolase_fold"/>
</dbReference>
<evidence type="ECO:0000313" key="3">
    <source>
        <dbReference type="EMBL" id="AIE87809.1"/>
    </source>
</evidence>
<keyword evidence="1 3" id="KW-0378">Hydrolase</keyword>
<keyword evidence="4" id="KW-1185">Reference proteome</keyword>
<reference evidence="3 4" key="1">
    <citation type="journal article" date="2014" name="PLoS ONE">
        <title>The first complete genome sequence of the class fimbriimonadia in the phylum armatimonadetes.</title>
        <authorList>
            <person name="Hu Z.Y."/>
            <person name="Wang Y.Z."/>
            <person name="Im W.T."/>
            <person name="Wang S.Y."/>
            <person name="Zhao G.P."/>
            <person name="Zheng H.J."/>
            <person name="Quan Z.X."/>
        </authorList>
    </citation>
    <scope>NUCLEOTIDE SEQUENCE [LARGE SCALE GENOMIC DNA]</scope>
    <source>
        <strain evidence="3">Gsoil 348</strain>
    </source>
</reference>
<accession>A0A068NZ20</accession>
<dbReference type="Proteomes" id="UP000027982">
    <property type="component" value="Chromosome"/>
</dbReference>
<dbReference type="eggNOG" id="COG0657">
    <property type="taxonomic scope" value="Bacteria"/>
</dbReference>
<dbReference type="PANTHER" id="PTHR48081:SF6">
    <property type="entry name" value="PEPTIDASE S9 PROLYL OLIGOPEPTIDASE CATALYTIC DOMAIN-CONTAINING PROTEIN"/>
    <property type="match status" value="1"/>
</dbReference>
<protein>
    <submittedName>
        <fullName evidence="3">Alpha/beta hydrolase</fullName>
    </submittedName>
</protein>
<evidence type="ECO:0000259" key="2">
    <source>
        <dbReference type="Pfam" id="PF20434"/>
    </source>
</evidence>
<dbReference type="RefSeq" id="WP_025228311.1">
    <property type="nucleotide sequence ID" value="NZ_CP007139.1"/>
</dbReference>